<sequence length="255" mass="27875">MDRIWVLGRNVFQATFRERVLYITAVFAIFLTLAVVLLSEVSAGTENKITLDVGMGAISLFGLVVTAFVGSGLINREIEQRTALVMIAKPISRAEFIIGKHLGLAAVLAVLVALMTVIFFIVMSFKGFTYPAGAITIASIYLILELALLAAAAILFGVLTSSLIGTLLTLALYFMGHFSKNLITLQQRMEDGFVKSLINTIYLIVPDLSRLDLKNDAVYGILPSSQQLIINGVYGLVYTALLLSLATWIFSRRDF</sequence>
<dbReference type="AlphaFoldDB" id="A0AAE4JYX2"/>
<dbReference type="Pfam" id="PF12679">
    <property type="entry name" value="ABC2_membrane_2"/>
    <property type="match status" value="1"/>
</dbReference>
<accession>A0AAE4JYX2</accession>
<evidence type="ECO:0000313" key="2">
    <source>
        <dbReference type="EMBL" id="MDS3861464.1"/>
    </source>
</evidence>
<feature type="transmembrane region" description="Helical" evidence="1">
    <location>
        <begin position="102"/>
        <end position="122"/>
    </location>
</feature>
<dbReference type="GO" id="GO:0005886">
    <property type="term" value="C:plasma membrane"/>
    <property type="evidence" value="ECO:0007669"/>
    <property type="project" value="UniProtKB-SubCell"/>
</dbReference>
<dbReference type="GO" id="GO:0140359">
    <property type="term" value="F:ABC-type transporter activity"/>
    <property type="evidence" value="ECO:0007669"/>
    <property type="project" value="InterPro"/>
</dbReference>
<dbReference type="EMBL" id="JAVMIP010000012">
    <property type="protein sequence ID" value="MDS3861464.1"/>
    <property type="molecule type" value="Genomic_DNA"/>
</dbReference>
<keyword evidence="3" id="KW-1185">Reference proteome</keyword>
<evidence type="ECO:0000313" key="3">
    <source>
        <dbReference type="Proteomes" id="UP001268256"/>
    </source>
</evidence>
<reference evidence="3" key="1">
    <citation type="submission" date="2023-07" db="EMBL/GenBank/DDBJ databases">
        <authorList>
            <person name="Luz R."/>
            <person name="Cordeiro R."/>
            <person name="Fonseca A."/>
            <person name="Goncalves V."/>
        </authorList>
    </citation>
    <scope>NUCLEOTIDE SEQUENCE [LARGE SCALE GENOMIC DNA]</scope>
    <source>
        <strain evidence="3">BACA0444</strain>
    </source>
</reference>
<proteinExistence type="predicted"/>
<keyword evidence="1" id="KW-0812">Transmembrane</keyword>
<feature type="transmembrane region" description="Helical" evidence="1">
    <location>
        <begin position="128"/>
        <end position="144"/>
    </location>
</feature>
<keyword evidence="1" id="KW-0472">Membrane</keyword>
<feature type="transmembrane region" description="Helical" evidence="1">
    <location>
        <begin position="228"/>
        <end position="250"/>
    </location>
</feature>
<feature type="transmembrane region" description="Helical" evidence="1">
    <location>
        <begin position="151"/>
        <end position="175"/>
    </location>
</feature>
<dbReference type="Proteomes" id="UP001268256">
    <property type="component" value="Unassembled WGS sequence"/>
</dbReference>
<dbReference type="PANTHER" id="PTHR43471:SF10">
    <property type="entry name" value="SLL1107 PROTEIN"/>
    <property type="match status" value="1"/>
</dbReference>
<dbReference type="PANTHER" id="PTHR43471">
    <property type="entry name" value="ABC TRANSPORTER PERMEASE"/>
    <property type="match status" value="1"/>
</dbReference>
<keyword evidence="1" id="KW-1133">Transmembrane helix</keyword>
<comment type="caution">
    <text evidence="2">The sequence shown here is derived from an EMBL/GenBank/DDBJ whole genome shotgun (WGS) entry which is preliminary data.</text>
</comment>
<gene>
    <name evidence="2" type="ORF">RIF25_11660</name>
</gene>
<evidence type="ECO:0000256" key="1">
    <source>
        <dbReference type="SAM" id="Phobius"/>
    </source>
</evidence>
<feature type="transmembrane region" description="Helical" evidence="1">
    <location>
        <begin position="20"/>
        <end position="41"/>
    </location>
</feature>
<name>A0AAE4JYX2_9CYAN</name>
<organism evidence="2 3">
    <name type="scientific">Pseudocalidococcus azoricus BACA0444</name>
    <dbReference type="NCBI Taxonomy" id="2918990"/>
    <lineage>
        <taxon>Bacteria</taxon>
        <taxon>Bacillati</taxon>
        <taxon>Cyanobacteriota</taxon>
        <taxon>Cyanophyceae</taxon>
        <taxon>Acaryochloridales</taxon>
        <taxon>Thermosynechococcaceae</taxon>
        <taxon>Pseudocalidococcus</taxon>
        <taxon>Pseudocalidococcus azoricus</taxon>
    </lineage>
</organism>
<feature type="transmembrane region" description="Helical" evidence="1">
    <location>
        <begin position="53"/>
        <end position="74"/>
    </location>
</feature>
<dbReference type="RefSeq" id="WP_322878706.1">
    <property type="nucleotide sequence ID" value="NZ_JAVMIP010000012.1"/>
</dbReference>
<protein>
    <submittedName>
        <fullName evidence="2">ABC transporter permease</fullName>
    </submittedName>
</protein>